<evidence type="ECO:0000256" key="1">
    <source>
        <dbReference type="SAM" id="MobiDB-lite"/>
    </source>
</evidence>
<organism evidence="3 4">
    <name type="scientific">Protopolystoma xenopodis</name>
    <dbReference type="NCBI Taxonomy" id="117903"/>
    <lineage>
        <taxon>Eukaryota</taxon>
        <taxon>Metazoa</taxon>
        <taxon>Spiralia</taxon>
        <taxon>Lophotrochozoa</taxon>
        <taxon>Platyhelminthes</taxon>
        <taxon>Monogenea</taxon>
        <taxon>Polyopisthocotylea</taxon>
        <taxon>Polystomatidea</taxon>
        <taxon>Polystomatidae</taxon>
        <taxon>Protopolystoma</taxon>
    </lineage>
</organism>
<keyword evidence="2" id="KW-0732">Signal</keyword>
<feature type="signal peptide" evidence="2">
    <location>
        <begin position="1"/>
        <end position="25"/>
    </location>
</feature>
<dbReference type="EMBL" id="CAAALY010133420">
    <property type="protein sequence ID" value="VEL32359.1"/>
    <property type="molecule type" value="Genomic_DNA"/>
</dbReference>
<evidence type="ECO:0000313" key="3">
    <source>
        <dbReference type="EMBL" id="VEL32359.1"/>
    </source>
</evidence>
<evidence type="ECO:0000256" key="2">
    <source>
        <dbReference type="SAM" id="SignalP"/>
    </source>
</evidence>
<proteinExistence type="predicted"/>
<reference evidence="3" key="1">
    <citation type="submission" date="2018-11" db="EMBL/GenBank/DDBJ databases">
        <authorList>
            <consortium name="Pathogen Informatics"/>
        </authorList>
    </citation>
    <scope>NUCLEOTIDE SEQUENCE</scope>
</reference>
<keyword evidence="4" id="KW-1185">Reference proteome</keyword>
<gene>
    <name evidence="3" type="ORF">PXEA_LOCUS25799</name>
</gene>
<accession>A0A3S5AZE2</accession>
<feature type="region of interest" description="Disordered" evidence="1">
    <location>
        <begin position="57"/>
        <end position="87"/>
    </location>
</feature>
<dbReference type="Proteomes" id="UP000784294">
    <property type="component" value="Unassembled WGS sequence"/>
</dbReference>
<protein>
    <submittedName>
        <fullName evidence="3">Uncharacterized protein</fullName>
    </submittedName>
</protein>
<dbReference type="AlphaFoldDB" id="A0A3S5AZE2"/>
<name>A0A3S5AZE2_9PLAT</name>
<feature type="compositionally biased region" description="Basic and acidic residues" evidence="1">
    <location>
        <begin position="66"/>
        <end position="86"/>
    </location>
</feature>
<comment type="caution">
    <text evidence="3">The sequence shown here is derived from an EMBL/GenBank/DDBJ whole genome shotgun (WGS) entry which is preliminary data.</text>
</comment>
<evidence type="ECO:0000313" key="4">
    <source>
        <dbReference type="Proteomes" id="UP000784294"/>
    </source>
</evidence>
<feature type="chain" id="PRO_5018747738" evidence="2">
    <location>
        <begin position="26"/>
        <end position="105"/>
    </location>
</feature>
<sequence>MASSARPFAGPIILCLWLLFDRIWCQVPGLGIPFPSKTSIQPYELLNKPSSISSATLDTKISNDSSDSKHTFDQFSDSVKKNERSIRRTSPVDVLHSLDGIQDAS</sequence>